<dbReference type="RefSeq" id="WP_168721503.1">
    <property type="nucleotide sequence ID" value="NZ_JAAXPN010000001.1"/>
</dbReference>
<accession>A0A7X6S264</accession>
<dbReference type="Pfam" id="PF00072">
    <property type="entry name" value="Response_reg"/>
    <property type="match status" value="1"/>
</dbReference>
<dbReference type="InterPro" id="IPR001867">
    <property type="entry name" value="OmpR/PhoB-type_DNA-bd"/>
</dbReference>
<keyword evidence="6" id="KW-0804">Transcription</keyword>
<dbReference type="FunFam" id="1.10.10.10:FF:000018">
    <property type="entry name" value="DNA-binding response regulator ResD"/>
    <property type="match status" value="1"/>
</dbReference>
<dbReference type="SMART" id="SM00862">
    <property type="entry name" value="Trans_reg_C"/>
    <property type="match status" value="1"/>
</dbReference>
<organism evidence="11 12">
    <name type="scientific">Periweissella fabalis</name>
    <dbReference type="NCBI Taxonomy" id="1070421"/>
    <lineage>
        <taxon>Bacteria</taxon>
        <taxon>Bacillati</taxon>
        <taxon>Bacillota</taxon>
        <taxon>Bacilli</taxon>
        <taxon>Lactobacillales</taxon>
        <taxon>Lactobacillaceae</taxon>
        <taxon>Periweissella</taxon>
    </lineage>
</organism>
<feature type="domain" description="OmpR/PhoB-type" evidence="10">
    <location>
        <begin position="126"/>
        <end position="227"/>
    </location>
</feature>
<comment type="caution">
    <text evidence="11">The sequence shown here is derived from an EMBL/GenBank/DDBJ whole genome shotgun (WGS) entry which is preliminary data.</text>
</comment>
<dbReference type="Gene3D" id="1.10.10.10">
    <property type="entry name" value="Winged helix-like DNA-binding domain superfamily/Winged helix DNA-binding domain"/>
    <property type="match status" value="1"/>
</dbReference>
<evidence type="ECO:0000259" key="10">
    <source>
        <dbReference type="PROSITE" id="PS51755"/>
    </source>
</evidence>
<dbReference type="Pfam" id="PF00486">
    <property type="entry name" value="Trans_reg_C"/>
    <property type="match status" value="1"/>
</dbReference>
<dbReference type="SUPFAM" id="SSF52172">
    <property type="entry name" value="CheY-like"/>
    <property type="match status" value="1"/>
</dbReference>
<dbReference type="EMBL" id="JAAXPN010000001">
    <property type="protein sequence ID" value="NKZ23719.1"/>
    <property type="molecule type" value="Genomic_DNA"/>
</dbReference>
<feature type="domain" description="Response regulatory" evidence="9">
    <location>
        <begin position="4"/>
        <end position="118"/>
    </location>
</feature>
<keyword evidence="2" id="KW-0902">Two-component regulatory system</keyword>
<keyword evidence="5" id="KW-0010">Activator</keyword>
<evidence type="ECO:0000313" key="12">
    <source>
        <dbReference type="Proteomes" id="UP000549765"/>
    </source>
</evidence>
<keyword evidence="3" id="KW-0805">Transcription regulation</keyword>
<dbReference type="Proteomes" id="UP000549765">
    <property type="component" value="Unassembled WGS sequence"/>
</dbReference>
<dbReference type="CDD" id="cd00383">
    <property type="entry name" value="trans_reg_C"/>
    <property type="match status" value="1"/>
</dbReference>
<dbReference type="InterPro" id="IPR036388">
    <property type="entry name" value="WH-like_DNA-bd_sf"/>
</dbReference>
<evidence type="ECO:0000313" key="11">
    <source>
        <dbReference type="EMBL" id="NKZ23719.1"/>
    </source>
</evidence>
<dbReference type="PROSITE" id="PS50110">
    <property type="entry name" value="RESPONSE_REGULATORY"/>
    <property type="match status" value="1"/>
</dbReference>
<evidence type="ECO:0000256" key="2">
    <source>
        <dbReference type="ARBA" id="ARBA00023012"/>
    </source>
</evidence>
<gene>
    <name evidence="11" type="ORF">HF964_02700</name>
</gene>
<evidence type="ECO:0000259" key="9">
    <source>
        <dbReference type="PROSITE" id="PS50110"/>
    </source>
</evidence>
<evidence type="ECO:0000256" key="7">
    <source>
        <dbReference type="PROSITE-ProRule" id="PRU00169"/>
    </source>
</evidence>
<dbReference type="GO" id="GO:0000156">
    <property type="term" value="F:phosphorelay response regulator activity"/>
    <property type="evidence" value="ECO:0007669"/>
    <property type="project" value="TreeGrafter"/>
</dbReference>
<sequence>MTKNILLVDDEKTIIEIAKKYLEKEGYGVFQATDAELALQILDNQVIDLIITDIMMPQMDGYEFILEVLEKYEKMTFIFISAKSANQDKLYSLTLGADDYLTKPFNPLELVLRVKNILRRVYPEVSQKLQFGNLVIDHDRYTATINDELIELTSKEFTLLWTLAKEPDKVFSKSELLHLVWESEFLDDMNTVNVYVHRLREKLNQFGTEPGMPIIKTVWGIGYKLEVSA</sequence>
<evidence type="ECO:0000256" key="4">
    <source>
        <dbReference type="ARBA" id="ARBA00023125"/>
    </source>
</evidence>
<dbReference type="GO" id="GO:0005829">
    <property type="term" value="C:cytosol"/>
    <property type="evidence" value="ECO:0007669"/>
    <property type="project" value="TreeGrafter"/>
</dbReference>
<dbReference type="SMART" id="SM00448">
    <property type="entry name" value="REC"/>
    <property type="match status" value="1"/>
</dbReference>
<reference evidence="11 12" key="1">
    <citation type="submission" date="2020-04" db="EMBL/GenBank/DDBJ databases">
        <title>MicrobeNet Type strains.</title>
        <authorList>
            <person name="Nicholson A.C."/>
        </authorList>
    </citation>
    <scope>NUCLEOTIDE SEQUENCE [LARGE SCALE GENOMIC DNA]</scope>
    <source>
        <strain evidence="11 12">CCUG 61472</strain>
    </source>
</reference>
<name>A0A7X6S264_9LACO</name>
<dbReference type="GO" id="GO:0000976">
    <property type="term" value="F:transcription cis-regulatory region binding"/>
    <property type="evidence" value="ECO:0007669"/>
    <property type="project" value="TreeGrafter"/>
</dbReference>
<dbReference type="AlphaFoldDB" id="A0A7X6S264"/>
<evidence type="ECO:0000256" key="1">
    <source>
        <dbReference type="ARBA" id="ARBA00022553"/>
    </source>
</evidence>
<dbReference type="Gene3D" id="6.10.250.690">
    <property type="match status" value="1"/>
</dbReference>
<dbReference type="InterPro" id="IPR001789">
    <property type="entry name" value="Sig_transdc_resp-reg_receiver"/>
</dbReference>
<feature type="modified residue" description="4-aspartylphosphate" evidence="7">
    <location>
        <position position="53"/>
    </location>
</feature>
<protein>
    <submittedName>
        <fullName evidence="11">Response regulator transcription factor</fullName>
    </submittedName>
</protein>
<dbReference type="InterPro" id="IPR011006">
    <property type="entry name" value="CheY-like_superfamily"/>
</dbReference>
<dbReference type="PANTHER" id="PTHR48111:SF2">
    <property type="entry name" value="RESPONSE REGULATOR SAER"/>
    <property type="match status" value="1"/>
</dbReference>
<dbReference type="InterPro" id="IPR039420">
    <property type="entry name" value="WalR-like"/>
</dbReference>
<feature type="DNA-binding region" description="OmpR/PhoB-type" evidence="8">
    <location>
        <begin position="126"/>
        <end position="227"/>
    </location>
</feature>
<keyword evidence="1 7" id="KW-0597">Phosphoprotein</keyword>
<evidence type="ECO:0000256" key="8">
    <source>
        <dbReference type="PROSITE-ProRule" id="PRU01091"/>
    </source>
</evidence>
<evidence type="ECO:0000256" key="3">
    <source>
        <dbReference type="ARBA" id="ARBA00023015"/>
    </source>
</evidence>
<keyword evidence="12" id="KW-1185">Reference proteome</keyword>
<dbReference type="GO" id="GO:0006355">
    <property type="term" value="P:regulation of DNA-templated transcription"/>
    <property type="evidence" value="ECO:0007669"/>
    <property type="project" value="InterPro"/>
</dbReference>
<evidence type="ECO:0000256" key="6">
    <source>
        <dbReference type="ARBA" id="ARBA00023163"/>
    </source>
</evidence>
<dbReference type="Gene3D" id="3.40.50.2300">
    <property type="match status" value="1"/>
</dbReference>
<proteinExistence type="predicted"/>
<dbReference type="GO" id="GO:0032993">
    <property type="term" value="C:protein-DNA complex"/>
    <property type="evidence" value="ECO:0007669"/>
    <property type="project" value="TreeGrafter"/>
</dbReference>
<keyword evidence="4 8" id="KW-0238">DNA-binding</keyword>
<dbReference type="PROSITE" id="PS51755">
    <property type="entry name" value="OMPR_PHOB"/>
    <property type="match status" value="1"/>
</dbReference>
<evidence type="ECO:0000256" key="5">
    <source>
        <dbReference type="ARBA" id="ARBA00023159"/>
    </source>
</evidence>
<dbReference type="PANTHER" id="PTHR48111">
    <property type="entry name" value="REGULATOR OF RPOS"/>
    <property type="match status" value="1"/>
</dbReference>